<evidence type="ECO:0000256" key="5">
    <source>
        <dbReference type="ARBA" id="ARBA00022840"/>
    </source>
</evidence>
<dbReference type="InterPro" id="IPR003439">
    <property type="entry name" value="ABC_transporter-like_ATP-bd"/>
</dbReference>
<dbReference type="SMART" id="SM00382">
    <property type="entry name" value="AAA"/>
    <property type="match status" value="1"/>
</dbReference>
<dbReference type="Pfam" id="PF00005">
    <property type="entry name" value="ABC_tran"/>
    <property type="match status" value="1"/>
</dbReference>
<keyword evidence="7" id="KW-0472">Membrane</keyword>
<feature type="domain" description="ABC transporter" evidence="8">
    <location>
        <begin position="8"/>
        <end position="238"/>
    </location>
</feature>
<dbReference type="OrthoDB" id="9802264at2"/>
<dbReference type="GO" id="GO:0016887">
    <property type="term" value="F:ATP hydrolysis activity"/>
    <property type="evidence" value="ECO:0007669"/>
    <property type="project" value="InterPro"/>
</dbReference>
<dbReference type="SUPFAM" id="SSF52540">
    <property type="entry name" value="P-loop containing nucleoside triphosphate hydrolases"/>
    <property type="match status" value="1"/>
</dbReference>
<dbReference type="STRING" id="715226.ABI_15670"/>
<keyword evidence="2" id="KW-0813">Transport</keyword>
<dbReference type="SUPFAM" id="SSF50331">
    <property type="entry name" value="MOP-like"/>
    <property type="match status" value="1"/>
</dbReference>
<evidence type="ECO:0000313" key="10">
    <source>
        <dbReference type="Proteomes" id="UP000006512"/>
    </source>
</evidence>
<name>F4QJE4_9CAUL</name>
<evidence type="ECO:0000256" key="3">
    <source>
        <dbReference type="ARBA" id="ARBA00022475"/>
    </source>
</evidence>
<gene>
    <name evidence="9" type="ORF">ABI_15670</name>
</gene>
<evidence type="ECO:0000256" key="1">
    <source>
        <dbReference type="ARBA" id="ARBA00005417"/>
    </source>
</evidence>
<evidence type="ECO:0000256" key="4">
    <source>
        <dbReference type="ARBA" id="ARBA00022741"/>
    </source>
</evidence>
<dbReference type="GO" id="GO:0005524">
    <property type="term" value="F:ATP binding"/>
    <property type="evidence" value="ECO:0007669"/>
    <property type="project" value="UniProtKB-KW"/>
</dbReference>
<dbReference type="HOGENOM" id="CLU_000604_1_1_5"/>
<protein>
    <submittedName>
        <fullName evidence="9">MtlK</fullName>
    </submittedName>
</protein>
<dbReference type="FunFam" id="3.40.50.300:FF:000042">
    <property type="entry name" value="Maltose/maltodextrin ABC transporter, ATP-binding protein"/>
    <property type="match status" value="1"/>
</dbReference>
<dbReference type="InterPro" id="IPR027417">
    <property type="entry name" value="P-loop_NTPase"/>
</dbReference>
<dbReference type="Pfam" id="PF08402">
    <property type="entry name" value="TOBE_2"/>
    <property type="match status" value="1"/>
</dbReference>
<dbReference type="EMBL" id="GL883077">
    <property type="protein sequence ID" value="EGF93127.1"/>
    <property type="molecule type" value="Genomic_DNA"/>
</dbReference>
<proteinExistence type="inferred from homology"/>
<dbReference type="InterPro" id="IPR017871">
    <property type="entry name" value="ABC_transporter-like_CS"/>
</dbReference>
<dbReference type="InterPro" id="IPR008995">
    <property type="entry name" value="Mo/tungstate-bd_C_term_dom"/>
</dbReference>
<reference evidence="10" key="1">
    <citation type="submission" date="2011-03" db="EMBL/GenBank/DDBJ databases">
        <title>Draft genome sequence of Brevundimonas diminuta.</title>
        <authorList>
            <person name="Brown P.J.B."/>
            <person name="Buechlein A."/>
            <person name="Hemmerich C."/>
            <person name="Brun Y.V."/>
        </authorList>
    </citation>
    <scope>NUCLEOTIDE SEQUENCE [LARGE SCALE GENOMIC DNA]</scope>
    <source>
        <strain evidence="10">C19</strain>
    </source>
</reference>
<dbReference type="InterPro" id="IPR003593">
    <property type="entry name" value="AAA+_ATPase"/>
</dbReference>
<dbReference type="Gene3D" id="2.40.50.100">
    <property type="match status" value="1"/>
</dbReference>
<evidence type="ECO:0000256" key="7">
    <source>
        <dbReference type="ARBA" id="ARBA00023136"/>
    </source>
</evidence>
<dbReference type="InterPro" id="IPR047641">
    <property type="entry name" value="ABC_transpr_MalK/UgpC-like"/>
</dbReference>
<dbReference type="RefSeq" id="WP_006272318.1">
    <property type="nucleotide sequence ID" value="NZ_GL883077.1"/>
</dbReference>
<dbReference type="PANTHER" id="PTHR43875">
    <property type="entry name" value="MALTODEXTRIN IMPORT ATP-BINDING PROTEIN MSMX"/>
    <property type="match status" value="1"/>
</dbReference>
<dbReference type="AlphaFoldDB" id="F4QJE4"/>
<dbReference type="eggNOG" id="COG3842">
    <property type="taxonomic scope" value="Bacteria"/>
</dbReference>
<dbReference type="PROSITE" id="PS00211">
    <property type="entry name" value="ABC_TRANSPORTER_1"/>
    <property type="match status" value="1"/>
</dbReference>
<dbReference type="Gene3D" id="3.40.50.300">
    <property type="entry name" value="P-loop containing nucleotide triphosphate hydrolases"/>
    <property type="match status" value="1"/>
</dbReference>
<dbReference type="Proteomes" id="UP000006512">
    <property type="component" value="Unassembled WGS sequence"/>
</dbReference>
<keyword evidence="10" id="KW-1185">Reference proteome</keyword>
<evidence type="ECO:0000256" key="6">
    <source>
        <dbReference type="ARBA" id="ARBA00022967"/>
    </source>
</evidence>
<keyword evidence="3" id="KW-1003">Cell membrane</keyword>
<dbReference type="InterPro" id="IPR012340">
    <property type="entry name" value="NA-bd_OB-fold"/>
</dbReference>
<dbReference type="InterPro" id="IPR013611">
    <property type="entry name" value="Transp-assoc_OB_typ2"/>
</dbReference>
<sequence length="367" mass="39600">MPNHTHGLEIRSVVKRFGDLCVFDGLSVDIAPGEFFIILGPSGCGKTTLLRLIAGLETVDGGEIRLNGRRIHDLPAGDRGVAMVFQDFALYPHMTVERNLAFGLRNMQVPPAEIDSRIKATAGALAIDGLLDRKPATLSGGQKQRVALARALVKKPDLLLLDEPLSSLDPSLRLHTRRELAQLSRSLNATFVMVTHDQVEAMTLASRIMVMHEHRIQQVGTPLEIFTRPANLFVARFVGATPMNVLDGAVSKGRGGKTEVTLSGHTVRTAIAHAALPAIEGWKLGLRAEHVAISAPSDTTIPATVDYVERLGEQSWIHVRLADGREIVANETGISPHQPGDAVGLILDGARAHLFDAEGRGYHAEPA</sequence>
<dbReference type="PROSITE" id="PS50893">
    <property type="entry name" value="ABC_TRANSPORTER_2"/>
    <property type="match status" value="1"/>
</dbReference>
<dbReference type="GO" id="GO:0055052">
    <property type="term" value="C:ATP-binding cassette (ABC) transporter complex, substrate-binding subunit-containing"/>
    <property type="evidence" value="ECO:0007669"/>
    <property type="project" value="TreeGrafter"/>
</dbReference>
<organism evidence="9 10">
    <name type="scientific">Asticcacaulis biprosthecium C19</name>
    <dbReference type="NCBI Taxonomy" id="715226"/>
    <lineage>
        <taxon>Bacteria</taxon>
        <taxon>Pseudomonadati</taxon>
        <taxon>Pseudomonadota</taxon>
        <taxon>Alphaproteobacteria</taxon>
        <taxon>Caulobacterales</taxon>
        <taxon>Caulobacteraceae</taxon>
        <taxon>Asticcacaulis</taxon>
    </lineage>
</organism>
<comment type="similarity">
    <text evidence="1">Belongs to the ABC transporter superfamily.</text>
</comment>
<keyword evidence="4" id="KW-0547">Nucleotide-binding</keyword>
<accession>F4QJE4</accession>
<dbReference type="Gene3D" id="2.40.50.140">
    <property type="entry name" value="Nucleic acid-binding proteins"/>
    <property type="match status" value="1"/>
</dbReference>
<keyword evidence="6" id="KW-1278">Translocase</keyword>
<dbReference type="GO" id="GO:0140359">
    <property type="term" value="F:ABC-type transporter activity"/>
    <property type="evidence" value="ECO:0007669"/>
    <property type="project" value="UniProtKB-ARBA"/>
</dbReference>
<evidence type="ECO:0000259" key="8">
    <source>
        <dbReference type="PROSITE" id="PS50893"/>
    </source>
</evidence>
<evidence type="ECO:0000256" key="2">
    <source>
        <dbReference type="ARBA" id="ARBA00022448"/>
    </source>
</evidence>
<dbReference type="PANTHER" id="PTHR43875:SF15">
    <property type="entry name" value="TREHALOSE IMPORT ATP-BINDING PROTEIN SUGC"/>
    <property type="match status" value="1"/>
</dbReference>
<evidence type="ECO:0000313" key="9">
    <source>
        <dbReference type="EMBL" id="EGF93127.1"/>
    </source>
</evidence>
<keyword evidence="5" id="KW-0067">ATP-binding</keyword>